<comment type="caution">
    <text evidence="2">The sequence shown here is derived from an EMBL/GenBank/DDBJ whole genome shotgun (WGS) entry which is preliminary data.</text>
</comment>
<sequence>MAIRYGFQTYTWQMSYAKYGNRLDHILDVIAQAGAAGVEPEVCMLGPYTQEPAALQEALARRNLRLSALCLALDWRGPEETEAERIEADRVIQYLQHFPDTVLTLVQLPGKDRRDLEQRQKNALANINAVSRRASEKEIVCAYHPNSPAGSIFRIEQDYRILLEGLDPRYCGYAPDTGHIARGGMDVETIFGTYRSLIKHVHFKDMDMTTGAWSALGQGSIDHLRIAQYLNATGYNGWIMVEEESIGAEADPDQVTLANGNYIRERLAASAQ</sequence>
<dbReference type="InterPro" id="IPR050312">
    <property type="entry name" value="IolE/XylAMocC-like"/>
</dbReference>
<dbReference type="InterPro" id="IPR013022">
    <property type="entry name" value="Xyl_isomerase-like_TIM-brl"/>
</dbReference>
<dbReference type="Gene3D" id="3.20.20.150">
    <property type="entry name" value="Divalent-metal-dependent TIM barrel enzymes"/>
    <property type="match status" value="1"/>
</dbReference>
<accession>A0ABS4HX92</accession>
<organism evidence="2 3">
    <name type="scientific">Paenibacillus aceris</name>
    <dbReference type="NCBI Taxonomy" id="869555"/>
    <lineage>
        <taxon>Bacteria</taxon>
        <taxon>Bacillati</taxon>
        <taxon>Bacillota</taxon>
        <taxon>Bacilli</taxon>
        <taxon>Bacillales</taxon>
        <taxon>Paenibacillaceae</taxon>
        <taxon>Paenibacillus</taxon>
    </lineage>
</organism>
<feature type="domain" description="Xylose isomerase-like TIM barrel" evidence="1">
    <location>
        <begin position="28"/>
        <end position="251"/>
    </location>
</feature>
<keyword evidence="3" id="KW-1185">Reference proteome</keyword>
<dbReference type="EMBL" id="JAGGKV010000005">
    <property type="protein sequence ID" value="MBP1963110.1"/>
    <property type="molecule type" value="Genomic_DNA"/>
</dbReference>
<dbReference type="InterPro" id="IPR036237">
    <property type="entry name" value="Xyl_isomerase-like_sf"/>
</dbReference>
<name>A0ABS4HX92_9BACL</name>
<evidence type="ECO:0000259" key="1">
    <source>
        <dbReference type="Pfam" id="PF01261"/>
    </source>
</evidence>
<dbReference type="PANTHER" id="PTHR12110">
    <property type="entry name" value="HYDROXYPYRUVATE ISOMERASE"/>
    <property type="match status" value="1"/>
</dbReference>
<dbReference type="Proteomes" id="UP001519344">
    <property type="component" value="Unassembled WGS sequence"/>
</dbReference>
<evidence type="ECO:0000313" key="2">
    <source>
        <dbReference type="EMBL" id="MBP1963110.1"/>
    </source>
</evidence>
<dbReference type="EC" id="4.2.1.44" evidence="2"/>
<protein>
    <submittedName>
        <fullName evidence="2">Inosose dehydratase</fullName>
        <ecNumber evidence="2">4.2.1.44</ecNumber>
    </submittedName>
</protein>
<dbReference type="RefSeq" id="WP_167066473.1">
    <property type="nucleotide sequence ID" value="NZ_JAAOZR010000045.1"/>
</dbReference>
<dbReference type="PANTHER" id="PTHR12110:SF41">
    <property type="entry name" value="INOSOSE DEHYDRATASE"/>
    <property type="match status" value="1"/>
</dbReference>
<keyword evidence="2" id="KW-0456">Lyase</keyword>
<reference evidence="2 3" key="1">
    <citation type="submission" date="2021-03" db="EMBL/GenBank/DDBJ databases">
        <title>Genomic Encyclopedia of Type Strains, Phase IV (KMG-IV): sequencing the most valuable type-strain genomes for metagenomic binning, comparative biology and taxonomic classification.</title>
        <authorList>
            <person name="Goeker M."/>
        </authorList>
    </citation>
    <scope>NUCLEOTIDE SEQUENCE [LARGE SCALE GENOMIC DNA]</scope>
    <source>
        <strain evidence="2 3">DSM 24950</strain>
    </source>
</reference>
<proteinExistence type="predicted"/>
<evidence type="ECO:0000313" key="3">
    <source>
        <dbReference type="Proteomes" id="UP001519344"/>
    </source>
</evidence>
<gene>
    <name evidence="2" type="ORF">J2Z65_002326</name>
</gene>
<dbReference type="GO" id="GO:0050114">
    <property type="term" value="F:myo-inosose-2 dehydratase activity"/>
    <property type="evidence" value="ECO:0007669"/>
    <property type="project" value="UniProtKB-EC"/>
</dbReference>
<dbReference type="Pfam" id="PF01261">
    <property type="entry name" value="AP_endonuc_2"/>
    <property type="match status" value="1"/>
</dbReference>
<dbReference type="SUPFAM" id="SSF51658">
    <property type="entry name" value="Xylose isomerase-like"/>
    <property type="match status" value="1"/>
</dbReference>